<dbReference type="Proteomes" id="UP000291562">
    <property type="component" value="Chromosome"/>
</dbReference>
<keyword evidence="7" id="KW-0479">Metal-binding</keyword>
<dbReference type="InterPro" id="IPR012340">
    <property type="entry name" value="NA-bd_OB-fold"/>
</dbReference>
<dbReference type="Pfam" id="PF01068">
    <property type="entry name" value="DNA_ligase_A_M"/>
    <property type="match status" value="1"/>
</dbReference>
<evidence type="ECO:0000256" key="1">
    <source>
        <dbReference type="ARBA" id="ARBA00001936"/>
    </source>
</evidence>
<dbReference type="EMBL" id="CP035704">
    <property type="protein sequence ID" value="QBB70616.1"/>
    <property type="molecule type" value="Genomic_DNA"/>
</dbReference>
<dbReference type="GO" id="GO:0046872">
    <property type="term" value="F:metal ion binding"/>
    <property type="evidence" value="ECO:0007669"/>
    <property type="project" value="UniProtKB-KW"/>
</dbReference>
<evidence type="ECO:0000256" key="6">
    <source>
        <dbReference type="ARBA" id="ARBA00022722"/>
    </source>
</evidence>
<evidence type="ECO:0000256" key="18">
    <source>
        <dbReference type="ARBA" id="ARBA00023268"/>
    </source>
</evidence>
<keyword evidence="8" id="KW-0547">Nucleotide-binding</keyword>
<dbReference type="GO" id="GO:0006310">
    <property type="term" value="P:DNA recombination"/>
    <property type="evidence" value="ECO:0007669"/>
    <property type="project" value="UniProtKB-KW"/>
</dbReference>
<keyword evidence="13" id="KW-0239">DNA-directed DNA polymerase</keyword>
<keyword evidence="10" id="KW-0378">Hydrolase</keyword>
<keyword evidence="9" id="KW-0227">DNA damage</keyword>
<feature type="compositionally biased region" description="Basic residues" evidence="21">
    <location>
        <begin position="1"/>
        <end position="11"/>
    </location>
</feature>
<feature type="compositionally biased region" description="Basic and acidic residues" evidence="21">
    <location>
        <begin position="510"/>
        <end position="521"/>
    </location>
</feature>
<evidence type="ECO:0000259" key="22">
    <source>
        <dbReference type="PROSITE" id="PS50160"/>
    </source>
</evidence>
<dbReference type="OrthoDB" id="9802472at2"/>
<evidence type="ECO:0000313" key="24">
    <source>
        <dbReference type="Proteomes" id="UP000291562"/>
    </source>
</evidence>
<reference evidence="23 24" key="1">
    <citation type="submission" date="2019-01" db="EMBL/GenBank/DDBJ databases">
        <title>Pseudolysobacter antarctica gen. nov., sp. nov., isolated from Fildes Peninsula, Antarctica.</title>
        <authorList>
            <person name="Wei Z."/>
            <person name="Peng F."/>
        </authorList>
    </citation>
    <scope>NUCLEOTIDE SEQUENCE [LARGE SCALE GENOMIC DNA]</scope>
    <source>
        <strain evidence="23 24">AQ6-296</strain>
    </source>
</reference>
<evidence type="ECO:0000313" key="23">
    <source>
        <dbReference type="EMBL" id="QBB70616.1"/>
    </source>
</evidence>
<dbReference type="GO" id="GO:0003677">
    <property type="term" value="F:DNA binding"/>
    <property type="evidence" value="ECO:0007669"/>
    <property type="project" value="UniProtKB-KW"/>
</dbReference>
<dbReference type="Gene3D" id="3.90.920.10">
    <property type="entry name" value="DNA primase, PRIM domain"/>
    <property type="match status" value="1"/>
</dbReference>
<dbReference type="NCBIfam" id="TIGR02778">
    <property type="entry name" value="ligD_pol"/>
    <property type="match status" value="1"/>
</dbReference>
<evidence type="ECO:0000256" key="19">
    <source>
        <dbReference type="ARBA" id="ARBA00029943"/>
    </source>
</evidence>
<evidence type="ECO:0000256" key="17">
    <source>
        <dbReference type="ARBA" id="ARBA00023211"/>
    </source>
</evidence>
<dbReference type="NCBIfam" id="TIGR02776">
    <property type="entry name" value="NHEJ_ligase_prk"/>
    <property type="match status" value="1"/>
</dbReference>
<feature type="region of interest" description="Disordered" evidence="21">
    <location>
        <begin position="1"/>
        <end position="24"/>
    </location>
</feature>
<dbReference type="InterPro" id="IPR014146">
    <property type="entry name" value="LigD_ligase_dom"/>
</dbReference>
<dbReference type="PANTHER" id="PTHR42705:SF2">
    <property type="entry name" value="BIFUNCTIONAL NON-HOMOLOGOUS END JOINING PROTEIN LIGD"/>
    <property type="match status" value="1"/>
</dbReference>
<dbReference type="NCBIfam" id="TIGR02777">
    <property type="entry name" value="LigD_PE_dom"/>
    <property type="match status" value="1"/>
</dbReference>
<keyword evidence="6" id="KW-0540">Nuclease</keyword>
<keyword evidence="16" id="KW-0234">DNA repair</keyword>
<dbReference type="InterPro" id="IPR014143">
    <property type="entry name" value="NHEJ_ligase_prk"/>
</dbReference>
<dbReference type="PANTHER" id="PTHR42705">
    <property type="entry name" value="BIFUNCTIONAL NON-HOMOLOGOUS END JOINING PROTEIN LIGD"/>
    <property type="match status" value="1"/>
</dbReference>
<keyword evidence="18" id="KW-0511">Multifunctional enzyme</keyword>
<dbReference type="GO" id="GO:0003910">
    <property type="term" value="F:DNA ligase (ATP) activity"/>
    <property type="evidence" value="ECO:0007669"/>
    <property type="project" value="UniProtKB-EC"/>
</dbReference>
<dbReference type="Gene3D" id="3.30.470.30">
    <property type="entry name" value="DNA ligase/mRNA capping enzyme"/>
    <property type="match status" value="1"/>
</dbReference>
<gene>
    <name evidence="23" type="primary">ligD</name>
    <name evidence="23" type="ORF">ELE36_09695</name>
</gene>
<dbReference type="Pfam" id="PF13298">
    <property type="entry name" value="LigD_N"/>
    <property type="match status" value="1"/>
</dbReference>
<keyword evidence="17" id="KW-0464">Manganese</keyword>
<evidence type="ECO:0000256" key="12">
    <source>
        <dbReference type="ARBA" id="ARBA00022840"/>
    </source>
</evidence>
<dbReference type="AlphaFoldDB" id="A0A411HJA5"/>
<evidence type="ECO:0000256" key="9">
    <source>
        <dbReference type="ARBA" id="ARBA00022763"/>
    </source>
</evidence>
<feature type="domain" description="ATP-dependent DNA ligase family profile" evidence="22">
    <location>
        <begin position="285"/>
        <end position="419"/>
    </location>
</feature>
<dbReference type="PROSITE" id="PS50160">
    <property type="entry name" value="DNA_LIGASE_A3"/>
    <property type="match status" value="1"/>
</dbReference>
<dbReference type="GO" id="GO:0004527">
    <property type="term" value="F:exonuclease activity"/>
    <property type="evidence" value="ECO:0007669"/>
    <property type="project" value="UniProtKB-KW"/>
</dbReference>
<evidence type="ECO:0000256" key="21">
    <source>
        <dbReference type="SAM" id="MobiDB-lite"/>
    </source>
</evidence>
<dbReference type="Gene3D" id="2.40.50.140">
    <property type="entry name" value="Nucleic acid-binding proteins"/>
    <property type="match status" value="1"/>
</dbReference>
<keyword evidence="5" id="KW-0548">Nucleotidyltransferase</keyword>
<dbReference type="CDD" id="cd07971">
    <property type="entry name" value="OBF_DNA_ligase_LigD"/>
    <property type="match status" value="1"/>
</dbReference>
<dbReference type="InterPro" id="IPR012309">
    <property type="entry name" value="DNA_ligase_ATP-dep_C"/>
</dbReference>
<dbReference type="InterPro" id="IPR014144">
    <property type="entry name" value="LigD_PE_domain"/>
</dbReference>
<dbReference type="InterPro" id="IPR012310">
    <property type="entry name" value="DNA_ligase_ATP-dep_cent"/>
</dbReference>
<evidence type="ECO:0000256" key="3">
    <source>
        <dbReference type="ARBA" id="ARBA00022598"/>
    </source>
</evidence>
<evidence type="ECO:0000256" key="14">
    <source>
        <dbReference type="ARBA" id="ARBA00023125"/>
    </source>
</evidence>
<dbReference type="Pfam" id="PF04679">
    <property type="entry name" value="DNA_ligase_A_C"/>
    <property type="match status" value="1"/>
</dbReference>
<keyword evidence="3 23" id="KW-0436">Ligase</keyword>
<evidence type="ECO:0000256" key="2">
    <source>
        <dbReference type="ARBA" id="ARBA00012727"/>
    </source>
</evidence>
<organism evidence="23 24">
    <name type="scientific">Pseudolysobacter antarcticus</name>
    <dbReference type="NCBI Taxonomy" id="2511995"/>
    <lineage>
        <taxon>Bacteria</taxon>
        <taxon>Pseudomonadati</taxon>
        <taxon>Pseudomonadota</taxon>
        <taxon>Gammaproteobacteria</taxon>
        <taxon>Lysobacterales</taxon>
        <taxon>Rhodanobacteraceae</taxon>
        <taxon>Pseudolysobacter</taxon>
    </lineage>
</organism>
<comment type="catalytic activity">
    <reaction evidence="20">
        <text>ATP + (deoxyribonucleotide)n-3'-hydroxyl + 5'-phospho-(deoxyribonucleotide)m = (deoxyribonucleotide)n+m + AMP + diphosphate.</text>
        <dbReference type="EC" id="6.5.1.1"/>
    </reaction>
</comment>
<dbReference type="CDD" id="cd07906">
    <property type="entry name" value="Adenylation_DNA_ligase_LigD_LigC"/>
    <property type="match status" value="1"/>
</dbReference>
<keyword evidence="14" id="KW-0238">DNA-binding</keyword>
<dbReference type="NCBIfam" id="TIGR02779">
    <property type="entry name" value="NHEJ_ligase_lig"/>
    <property type="match status" value="1"/>
</dbReference>
<evidence type="ECO:0000256" key="15">
    <source>
        <dbReference type="ARBA" id="ARBA00023172"/>
    </source>
</evidence>
<dbReference type="Gene3D" id="3.30.1490.70">
    <property type="match status" value="1"/>
</dbReference>
<evidence type="ECO:0000256" key="16">
    <source>
        <dbReference type="ARBA" id="ARBA00023204"/>
    </source>
</evidence>
<evidence type="ECO:0000256" key="4">
    <source>
        <dbReference type="ARBA" id="ARBA00022679"/>
    </source>
</evidence>
<dbReference type="InterPro" id="IPR033651">
    <property type="entry name" value="PaeLigD_Pol-like"/>
</dbReference>
<dbReference type="EC" id="6.5.1.1" evidence="2"/>
<keyword evidence="12" id="KW-0067">ATP-binding</keyword>
<dbReference type="Pfam" id="PF21686">
    <property type="entry name" value="LigD_Prim-Pol"/>
    <property type="match status" value="1"/>
</dbReference>
<dbReference type="GO" id="GO:0003887">
    <property type="term" value="F:DNA-directed DNA polymerase activity"/>
    <property type="evidence" value="ECO:0007669"/>
    <property type="project" value="UniProtKB-KW"/>
</dbReference>
<dbReference type="KEGG" id="xbc:ELE36_09695"/>
<dbReference type="GO" id="GO:0005524">
    <property type="term" value="F:ATP binding"/>
    <property type="evidence" value="ECO:0007669"/>
    <property type="project" value="UniProtKB-KW"/>
</dbReference>
<dbReference type="GO" id="GO:0006281">
    <property type="term" value="P:DNA repair"/>
    <property type="evidence" value="ECO:0007669"/>
    <property type="project" value="UniProtKB-KW"/>
</dbReference>
<dbReference type="InterPro" id="IPR052171">
    <property type="entry name" value="NHEJ_LigD"/>
</dbReference>
<dbReference type="SUPFAM" id="SSF56091">
    <property type="entry name" value="DNA ligase/mRNA capping enzyme, catalytic domain"/>
    <property type="match status" value="1"/>
</dbReference>
<evidence type="ECO:0000256" key="8">
    <source>
        <dbReference type="ARBA" id="ARBA00022741"/>
    </source>
</evidence>
<keyword evidence="24" id="KW-1185">Reference proteome</keyword>
<dbReference type="RefSeq" id="WP_129832873.1">
    <property type="nucleotide sequence ID" value="NZ_CP035704.1"/>
</dbReference>
<feature type="compositionally biased region" description="Basic and acidic residues" evidence="21">
    <location>
        <begin position="490"/>
        <end position="501"/>
    </location>
</feature>
<dbReference type="CDD" id="cd04862">
    <property type="entry name" value="PaeLigD_Pol_like"/>
    <property type="match status" value="1"/>
</dbReference>
<sequence length="812" mass="90268">MPLQTYRRKRRFADTPEPAAGGKRGKAPIFVVQLHHASHRHYDFRLEVDGALKSWAVPKGPSLDPSVKRLAVEVEDHPLSYAKFSGDIPKGNYGAGHVDIFDYGTWQAEGSARADLKRGELKFVLHGKILRGSWVLVRTKREAAKPQWLLIKHHDEFSSKSEADDFVADEPKKPVAEIGKTSRRKKSASLKNGAFAPELCRTTTAPPAGDAWLHEAKWDGYRLLTTVVAGVVRLWSRNAIEWTVRLPEIVAAIRKLKLDNAKLDGELVVLDGNRADFNKLQARLAGENDATLIYMLFDAPYLDGESLRDVPLIERKQRLSKLLRKSKQQVLRFSEHHVGAGETVMQQAVAAGIEGIVSKRLDSPYRGGRNGDWIKIKARMSDEFAVIGFSQPQGIRSGIGALLLGKPAEDGFRYVGRVGTGFSAEKLRELRTMLDKNIVDKAPSDTSLLERKYRNNAVWVSPKLVVEVYFQGRGGNGLLRQPAFKTLREDKTVHDLSEKTSSKKTSAKAQPDKAQKAEPKRATPSTGEIEITHPERKAIPALNVTKQDVADYYSLVSAWLLPEIANRPLSVLRCPDGIHSACFFQKHAGKGWGEHIKSITIKEKNGSAEYLCIDDVLGLLELVQMNVLELHPWNTHARDLKRADRLVFDLDPHASVTWKRMVAAARILRKHLASIGLESFVRTSGGKGLHVVVPLRPTVAWAKVKAFAQAIAVAMSTLQPDEFVAVAGDKNRQGKIFIDWLRNTAGATSVASYSLRARDAGGVAMPLTWDELGKVKSGDAFTIRNVPARLQRRRGDPWAEFERIEQGLPKID</sequence>
<feature type="region of interest" description="Disordered" evidence="21">
    <location>
        <begin position="490"/>
        <end position="527"/>
    </location>
</feature>
<evidence type="ECO:0000256" key="20">
    <source>
        <dbReference type="ARBA" id="ARBA00034003"/>
    </source>
</evidence>
<accession>A0A411HJA5</accession>
<protein>
    <recommendedName>
        <fullName evidence="2">DNA ligase (ATP)</fullName>
        <ecNumber evidence="2">6.5.1.1</ecNumber>
    </recommendedName>
    <alternativeName>
        <fullName evidence="19">NHEJ DNA polymerase</fullName>
    </alternativeName>
</protein>
<evidence type="ECO:0000256" key="11">
    <source>
        <dbReference type="ARBA" id="ARBA00022839"/>
    </source>
</evidence>
<keyword evidence="11" id="KW-0269">Exonuclease</keyword>
<evidence type="ECO:0000256" key="13">
    <source>
        <dbReference type="ARBA" id="ARBA00022932"/>
    </source>
</evidence>
<dbReference type="InterPro" id="IPR014145">
    <property type="entry name" value="LigD_pol_dom"/>
</dbReference>
<dbReference type="SUPFAM" id="SSF50249">
    <property type="entry name" value="Nucleic acid-binding proteins"/>
    <property type="match status" value="1"/>
</dbReference>
<comment type="cofactor">
    <cofactor evidence="1">
        <name>Mn(2+)</name>
        <dbReference type="ChEBI" id="CHEBI:29035"/>
    </cofactor>
</comment>
<proteinExistence type="predicted"/>
<evidence type="ECO:0000256" key="5">
    <source>
        <dbReference type="ARBA" id="ARBA00022695"/>
    </source>
</evidence>
<keyword evidence="4" id="KW-0808">Transferase</keyword>
<keyword evidence="15" id="KW-0233">DNA recombination</keyword>
<name>A0A411HJA5_9GAMM</name>
<evidence type="ECO:0000256" key="10">
    <source>
        <dbReference type="ARBA" id="ARBA00022801"/>
    </source>
</evidence>
<evidence type="ECO:0000256" key="7">
    <source>
        <dbReference type="ARBA" id="ARBA00022723"/>
    </source>
</evidence>